<feature type="region of interest" description="Disordered" evidence="1">
    <location>
        <begin position="1"/>
        <end position="20"/>
    </location>
</feature>
<evidence type="ECO:0000256" key="1">
    <source>
        <dbReference type="SAM" id="MobiDB-lite"/>
    </source>
</evidence>
<protein>
    <recommendedName>
        <fullName evidence="4">F-box domain-containing protein</fullName>
    </recommendedName>
</protein>
<evidence type="ECO:0000313" key="3">
    <source>
        <dbReference type="Proteomes" id="UP000283655"/>
    </source>
</evidence>
<reference evidence="2 3" key="1">
    <citation type="submission" date="2018-09" db="EMBL/GenBank/DDBJ databases">
        <title>Phylogenetic diversity of Pectobacterium and Dickeya strains causing blackleg disease of potato in Morocco.</title>
        <authorList>
            <person name="Oulghazi S."/>
            <person name="Moumni M."/>
            <person name="Faure D."/>
        </authorList>
    </citation>
    <scope>NUCLEOTIDE SEQUENCE [LARGE SCALE GENOMIC DNA]</scope>
    <source>
        <strain evidence="2 3">S1.15.11.2D</strain>
    </source>
</reference>
<dbReference type="RefSeq" id="WP_119873729.1">
    <property type="nucleotide sequence ID" value="NZ_QZDH01000022.1"/>
</dbReference>
<dbReference type="Proteomes" id="UP000283655">
    <property type="component" value="Unassembled WGS sequence"/>
</dbReference>
<dbReference type="AlphaFoldDB" id="A0A419AW67"/>
<name>A0A419AW67_PECCA</name>
<comment type="caution">
    <text evidence="2">The sequence shown here is derived from an EMBL/GenBank/DDBJ whole genome shotgun (WGS) entry which is preliminary data.</text>
</comment>
<organism evidence="2 3">
    <name type="scientific">Pectobacterium carotovorum</name>
    <name type="common">Erwinia carotovora</name>
    <dbReference type="NCBI Taxonomy" id="554"/>
    <lineage>
        <taxon>Bacteria</taxon>
        <taxon>Pseudomonadati</taxon>
        <taxon>Pseudomonadota</taxon>
        <taxon>Gammaproteobacteria</taxon>
        <taxon>Enterobacterales</taxon>
        <taxon>Pectobacteriaceae</taxon>
        <taxon>Pectobacterium</taxon>
    </lineage>
</organism>
<evidence type="ECO:0000313" key="2">
    <source>
        <dbReference type="EMBL" id="RJL51293.1"/>
    </source>
</evidence>
<sequence length="274" mass="31698">MLNELPNSKTNTPISLTQGSQLSLPEGQSVFFRKLDYISNLPVEIKEKIAFKLDAIDYNNLRNSSKMMRSDLKSIEFMRDKLMENNFSGKVREKYFPIFEKHIKKLLDEDVSDSLSRAIQHVYVYESKYFPDCFWLRSECYKCDNPRDNLLIICKNKVVKNICNKNPLMLALYGGGSDVVDVSICNYYLNKDMLDVVFKSFDTVFKEFNTNDRIFVAASSYILMEYLIDKTPNDIKAADVIACKLKYPELIETGRIAVDYLAVSASEFPKRNNH</sequence>
<evidence type="ECO:0008006" key="4">
    <source>
        <dbReference type="Google" id="ProtNLM"/>
    </source>
</evidence>
<dbReference type="EMBL" id="QZDH01000022">
    <property type="protein sequence ID" value="RJL51293.1"/>
    <property type="molecule type" value="Genomic_DNA"/>
</dbReference>
<accession>A0A419AW67</accession>
<proteinExistence type="predicted"/>
<gene>
    <name evidence="2" type="ORF">D5071_10930</name>
</gene>